<evidence type="ECO:0000313" key="16">
    <source>
        <dbReference type="Proteomes" id="UP000717995"/>
    </source>
</evidence>
<comment type="similarity">
    <text evidence="3">Belongs to the AlgX family.</text>
</comment>
<dbReference type="EMBL" id="JAFEUP010000001">
    <property type="protein sequence ID" value="MBM7060043.1"/>
    <property type="molecule type" value="Genomic_DNA"/>
</dbReference>
<evidence type="ECO:0000256" key="3">
    <source>
        <dbReference type="ARBA" id="ARBA00006553"/>
    </source>
</evidence>
<comment type="pathway">
    <text evidence="2">Glycan biosynthesis; alginate biosynthesis.</text>
</comment>
<evidence type="ECO:0000256" key="10">
    <source>
        <dbReference type="ARBA" id="ARBA00023315"/>
    </source>
</evidence>
<feature type="domain" description="AlgX/AlgJ SGNH hydrolase-like" evidence="13">
    <location>
        <begin position="62"/>
        <end position="322"/>
    </location>
</feature>
<gene>
    <name evidence="15" type="ORF">JQX08_04930</name>
</gene>
<evidence type="ECO:0000256" key="6">
    <source>
        <dbReference type="ARBA" id="ARBA00022729"/>
    </source>
</evidence>
<dbReference type="InterPro" id="IPR034655">
    <property type="entry name" value="AlgX_N"/>
</dbReference>
<comment type="subcellular location">
    <subcellularLocation>
        <location evidence="1">Periplasm</location>
    </subcellularLocation>
</comment>
<sequence length="475" mass="52444">MTLRNWIALSPLALALASAGQLRAEGLPAPTYTAAPCCNLCPAAHDASLYTTNYQKNFITLVQAQGDWLFRTKEDLRTEFTTSPAGYKRMEQLHDAFKRRGIELVLVYQPTRGLVNREKLNPAEKAQFDYQRALANYRTMLGRFKEMGYEVPDLSPLADEKNEHAFYFRGDQHWTPYGAQRTAKLVADTVHQMPAFKDIPRREFVSKVIGRMGKKGTLHNVAGQLCGTSYAIEYINQFATEPKDASGSDDLFGDGGDPKIVLVGTSHSGPNYNFAGFLQESIGADVLNVSFPGGGLEGSMIEYLGSEEFRKNPPKILIWEFSALYSLDQETIYRQLFALLDDGCDGKSTVLAGKTKLRSGNNEVLINGTNGVKDIANRNGRIEVDFADPTVKTLKATLWYLNGRHESLKIEKPATADTNGKFVFNLREDQDWANQNLLSLELEGPAAGGQPLDVEAKVCQRKPVGSGTQTAQAGL</sequence>
<proteinExistence type="inferred from homology"/>
<feature type="signal peptide" evidence="12">
    <location>
        <begin position="1"/>
        <end position="24"/>
    </location>
</feature>
<evidence type="ECO:0000256" key="9">
    <source>
        <dbReference type="ARBA" id="ARBA00023157"/>
    </source>
</evidence>
<organism evidence="15 16">
    <name type="scientific">Zestomonas insulae</name>
    <dbReference type="NCBI Taxonomy" id="2809017"/>
    <lineage>
        <taxon>Bacteria</taxon>
        <taxon>Pseudomonadati</taxon>
        <taxon>Pseudomonadota</taxon>
        <taxon>Gammaproteobacteria</taxon>
        <taxon>Pseudomonadales</taxon>
        <taxon>Pseudomonadaceae</taxon>
        <taxon>Zestomonas</taxon>
    </lineage>
</organism>
<dbReference type="InterPro" id="IPR031798">
    <property type="entry name" value="AlgX_C"/>
</dbReference>
<keyword evidence="10" id="KW-0012">Acyltransferase</keyword>
<evidence type="ECO:0000256" key="1">
    <source>
        <dbReference type="ARBA" id="ARBA00004418"/>
    </source>
</evidence>
<evidence type="ECO:0000256" key="5">
    <source>
        <dbReference type="ARBA" id="ARBA00022679"/>
    </source>
</evidence>
<evidence type="ECO:0000256" key="7">
    <source>
        <dbReference type="ARBA" id="ARBA00022764"/>
    </source>
</evidence>
<accession>A0ABS2IBK0</accession>
<comment type="caution">
    <text evidence="15">The sequence shown here is derived from an EMBL/GenBank/DDBJ whole genome shotgun (WGS) entry which is preliminary data.</text>
</comment>
<dbReference type="RefSeq" id="WP_204915340.1">
    <property type="nucleotide sequence ID" value="NZ_JAFEUP010000001.1"/>
</dbReference>
<evidence type="ECO:0000259" key="14">
    <source>
        <dbReference type="Pfam" id="PF16824"/>
    </source>
</evidence>
<dbReference type="Pfam" id="PF16824">
    <property type="entry name" value="CBM_26"/>
    <property type="match status" value="1"/>
</dbReference>
<evidence type="ECO:0000259" key="13">
    <source>
        <dbReference type="Pfam" id="PF16822"/>
    </source>
</evidence>
<evidence type="ECO:0000256" key="2">
    <source>
        <dbReference type="ARBA" id="ARBA00005182"/>
    </source>
</evidence>
<keyword evidence="6 12" id="KW-0732">Signal</keyword>
<keyword evidence="9" id="KW-1015">Disulfide bond</keyword>
<keyword evidence="8" id="KW-0016">Alginate biosynthesis</keyword>
<evidence type="ECO:0000256" key="12">
    <source>
        <dbReference type="SAM" id="SignalP"/>
    </source>
</evidence>
<evidence type="ECO:0000256" key="4">
    <source>
        <dbReference type="ARBA" id="ARBA00013937"/>
    </source>
</evidence>
<dbReference type="Gene3D" id="2.60.120.1380">
    <property type="entry name" value="C-terminal carbohydrate-binding module"/>
    <property type="match status" value="1"/>
</dbReference>
<reference evidence="15 16" key="1">
    <citation type="submission" date="2021-02" db="EMBL/GenBank/DDBJ databases">
        <authorList>
            <person name="Lee D.-H."/>
        </authorList>
    </citation>
    <scope>NUCLEOTIDE SEQUENCE [LARGE SCALE GENOMIC DNA]</scope>
    <source>
        <strain evidence="15 16">UL073</strain>
    </source>
</reference>
<feature type="chain" id="PRO_5045363043" description="Alginate biosynthesis protein AlgX" evidence="12">
    <location>
        <begin position="25"/>
        <end position="475"/>
    </location>
</feature>
<keyword evidence="7" id="KW-0574">Periplasm</keyword>
<protein>
    <recommendedName>
        <fullName evidence="4">Alginate biosynthesis protein AlgX</fullName>
    </recommendedName>
    <alternativeName>
        <fullName evidence="11">Probable alginate O-acetyltransferase AlgX</fullName>
    </alternativeName>
</protein>
<dbReference type="CDD" id="cd14487">
    <property type="entry name" value="AlgX_C"/>
    <property type="match status" value="1"/>
</dbReference>
<evidence type="ECO:0000256" key="8">
    <source>
        <dbReference type="ARBA" id="ARBA00022841"/>
    </source>
</evidence>
<feature type="domain" description="Alginate biosynthesis protein AlgX C-terminal carbohydrate-binding module" evidence="14">
    <location>
        <begin position="343"/>
        <end position="463"/>
    </location>
</feature>
<evidence type="ECO:0000256" key="11">
    <source>
        <dbReference type="ARBA" id="ARBA00032384"/>
    </source>
</evidence>
<keyword evidence="5" id="KW-0808">Transferase</keyword>
<keyword evidence="16" id="KW-1185">Reference proteome</keyword>
<dbReference type="Proteomes" id="UP000717995">
    <property type="component" value="Unassembled WGS sequence"/>
</dbReference>
<evidence type="ECO:0000313" key="15">
    <source>
        <dbReference type="EMBL" id="MBM7060043.1"/>
    </source>
</evidence>
<dbReference type="CDD" id="cd14441">
    <property type="entry name" value="AlgX_N"/>
    <property type="match status" value="1"/>
</dbReference>
<dbReference type="InterPro" id="IPR031811">
    <property type="entry name" value="ALGX/ALGJ_SGNH-like"/>
</dbReference>
<dbReference type="InterPro" id="IPR038639">
    <property type="entry name" value="AlgX_C_sf"/>
</dbReference>
<dbReference type="Pfam" id="PF16822">
    <property type="entry name" value="ALGX"/>
    <property type="match status" value="1"/>
</dbReference>
<name>A0ABS2IBK0_9GAMM</name>